<dbReference type="RefSeq" id="WP_208238663.1">
    <property type="nucleotide sequence ID" value="NZ_JAGEPF010000005.1"/>
</dbReference>
<evidence type="ECO:0000256" key="1">
    <source>
        <dbReference type="ARBA" id="ARBA00022801"/>
    </source>
</evidence>
<sequence length="251" mass="26286">MRSRLFAEVTGPASGLPPVLLLHSLGLDHSMWRSCLPFLAADRRVIAADLPGHGRSPSAEDTGAELAGLLDDAGAAGAHVVGVSLGGNEALALAARAPDRVRSVTAAGSFASLDEPERAAKLAATVQRASGLGMNRFADAYVTETLAPRARRSDGPRLRDVLAGTPLEAYATAARRCFATDLRPVLPDIGCPVLLLVGRHDTRTPRSCAERIATGLVHPQIREIPAAGHLANLDAPQTFAASLRAFWSALE</sequence>
<dbReference type="PANTHER" id="PTHR43798:SF31">
    <property type="entry name" value="AB HYDROLASE SUPERFAMILY PROTEIN YCLE"/>
    <property type="match status" value="1"/>
</dbReference>
<keyword evidence="1 3" id="KW-0378">Hydrolase</keyword>
<dbReference type="Proteomes" id="UP000680206">
    <property type="component" value="Unassembled WGS sequence"/>
</dbReference>
<name>A0ABS3RLC4_9ACTN</name>
<evidence type="ECO:0000313" key="4">
    <source>
        <dbReference type="Proteomes" id="UP000680206"/>
    </source>
</evidence>
<dbReference type="Gene3D" id="3.40.50.1820">
    <property type="entry name" value="alpha/beta hydrolase"/>
    <property type="match status" value="1"/>
</dbReference>
<keyword evidence="4" id="KW-1185">Reference proteome</keyword>
<protein>
    <submittedName>
        <fullName evidence="3">Alpha/beta fold hydrolase</fullName>
    </submittedName>
</protein>
<reference evidence="3 4" key="1">
    <citation type="submission" date="2021-03" db="EMBL/GenBank/DDBJ databases">
        <title>Actinomadura violae sp. nov., isolated from lichen in Thailand.</title>
        <authorList>
            <person name="Kanchanasin P."/>
            <person name="Saeng-In P."/>
            <person name="Phongsopitanun W."/>
            <person name="Yuki M."/>
            <person name="Kudo T."/>
            <person name="Ohkuma M."/>
            <person name="Tanasupawat S."/>
        </authorList>
    </citation>
    <scope>NUCLEOTIDE SEQUENCE [LARGE SCALE GENOMIC DNA]</scope>
    <source>
        <strain evidence="3 4">LCR2-06</strain>
    </source>
</reference>
<feature type="domain" description="AB hydrolase-1" evidence="2">
    <location>
        <begin position="17"/>
        <end position="236"/>
    </location>
</feature>
<proteinExistence type="predicted"/>
<evidence type="ECO:0000313" key="3">
    <source>
        <dbReference type="EMBL" id="MBO2457515.1"/>
    </source>
</evidence>
<organism evidence="3 4">
    <name type="scientific">Actinomadura violacea</name>
    <dbReference type="NCBI Taxonomy" id="2819934"/>
    <lineage>
        <taxon>Bacteria</taxon>
        <taxon>Bacillati</taxon>
        <taxon>Actinomycetota</taxon>
        <taxon>Actinomycetes</taxon>
        <taxon>Streptosporangiales</taxon>
        <taxon>Thermomonosporaceae</taxon>
        <taxon>Actinomadura</taxon>
    </lineage>
</organism>
<dbReference type="SUPFAM" id="SSF53474">
    <property type="entry name" value="alpha/beta-Hydrolases"/>
    <property type="match status" value="1"/>
</dbReference>
<dbReference type="EMBL" id="JAGEPF010000005">
    <property type="protein sequence ID" value="MBO2457515.1"/>
    <property type="molecule type" value="Genomic_DNA"/>
</dbReference>
<comment type="caution">
    <text evidence="3">The sequence shown here is derived from an EMBL/GenBank/DDBJ whole genome shotgun (WGS) entry which is preliminary data.</text>
</comment>
<dbReference type="InterPro" id="IPR000073">
    <property type="entry name" value="AB_hydrolase_1"/>
</dbReference>
<dbReference type="PANTHER" id="PTHR43798">
    <property type="entry name" value="MONOACYLGLYCEROL LIPASE"/>
    <property type="match status" value="1"/>
</dbReference>
<dbReference type="InterPro" id="IPR029058">
    <property type="entry name" value="AB_hydrolase_fold"/>
</dbReference>
<evidence type="ECO:0000259" key="2">
    <source>
        <dbReference type="Pfam" id="PF00561"/>
    </source>
</evidence>
<gene>
    <name evidence="3" type="ORF">J4709_08015</name>
</gene>
<accession>A0ABS3RLC4</accession>
<dbReference type="InterPro" id="IPR050266">
    <property type="entry name" value="AB_hydrolase_sf"/>
</dbReference>
<dbReference type="GO" id="GO:0016787">
    <property type="term" value="F:hydrolase activity"/>
    <property type="evidence" value="ECO:0007669"/>
    <property type="project" value="UniProtKB-KW"/>
</dbReference>
<dbReference type="Pfam" id="PF00561">
    <property type="entry name" value="Abhydrolase_1"/>
    <property type="match status" value="1"/>
</dbReference>